<protein>
    <submittedName>
        <fullName evidence="1">Uncharacterized protein</fullName>
    </submittedName>
</protein>
<sequence>MGKGFETICVVVLLNCNILAVAGEGDESNEEAQPSYEYIQIFRSIPALFEYLLDALEERPEILEKNEVTMFKRDMDFEDTEVDKSEDSDSETKMDKREADYDCINIQDAPGGSNEVYKRDASTKDVTEATVAYEYGNSNFVMKGLDEIESNNIVSKRFANTDNFNEAINKNEMKTELLKRENMINHRKRSVLFNLADDSNDVLRNYGEFFFGFEHLFGLDVKPEEIEERIKTAENLLEEHHNKKQDK</sequence>
<accession>A0ACC2QBV8</accession>
<evidence type="ECO:0000313" key="2">
    <source>
        <dbReference type="Proteomes" id="UP001231649"/>
    </source>
</evidence>
<comment type="caution">
    <text evidence="1">The sequence shown here is derived from an EMBL/GenBank/DDBJ whole genome shotgun (WGS) entry which is preliminary data.</text>
</comment>
<dbReference type="EMBL" id="CM056797">
    <property type="protein sequence ID" value="KAJ8713111.1"/>
    <property type="molecule type" value="Genomic_DNA"/>
</dbReference>
<keyword evidence="2" id="KW-1185">Reference proteome</keyword>
<proteinExistence type="predicted"/>
<gene>
    <name evidence="1" type="ORF">PYW08_008415</name>
</gene>
<dbReference type="Proteomes" id="UP001231649">
    <property type="component" value="Chromosome 21"/>
</dbReference>
<name>A0ACC2QBV8_9NEOP</name>
<reference evidence="1" key="1">
    <citation type="submission" date="2023-03" db="EMBL/GenBank/DDBJ databases">
        <title>Chromosome-level genomes of two armyworms, Mythimna separata and Mythimna loreyi, provide insights into the biosynthesis and reception of sex pheromones.</title>
        <authorList>
            <person name="Zhao H."/>
        </authorList>
    </citation>
    <scope>NUCLEOTIDE SEQUENCE</scope>
    <source>
        <strain evidence="1">BeijingLab</strain>
    </source>
</reference>
<evidence type="ECO:0000313" key="1">
    <source>
        <dbReference type="EMBL" id="KAJ8713111.1"/>
    </source>
</evidence>
<organism evidence="1 2">
    <name type="scientific">Mythimna loreyi</name>
    <dbReference type="NCBI Taxonomy" id="667449"/>
    <lineage>
        <taxon>Eukaryota</taxon>
        <taxon>Metazoa</taxon>
        <taxon>Ecdysozoa</taxon>
        <taxon>Arthropoda</taxon>
        <taxon>Hexapoda</taxon>
        <taxon>Insecta</taxon>
        <taxon>Pterygota</taxon>
        <taxon>Neoptera</taxon>
        <taxon>Endopterygota</taxon>
        <taxon>Lepidoptera</taxon>
        <taxon>Glossata</taxon>
        <taxon>Ditrysia</taxon>
        <taxon>Noctuoidea</taxon>
        <taxon>Noctuidae</taxon>
        <taxon>Noctuinae</taxon>
        <taxon>Hadenini</taxon>
        <taxon>Mythimna</taxon>
    </lineage>
</organism>